<feature type="transmembrane region" description="Helical" evidence="1">
    <location>
        <begin position="6"/>
        <end position="26"/>
    </location>
</feature>
<protein>
    <submittedName>
        <fullName evidence="2">Uncharacterized protein</fullName>
    </submittedName>
</protein>
<proteinExistence type="predicted"/>
<sequence>MAIILVLVNILGFLSLIALLLSKNFFNKLDRIQKLCFIVLSLSVLLPEIIDFFNGFVKGFMDQL</sequence>
<dbReference type="AlphaFoldDB" id="A0A376GYF5"/>
<dbReference type="Proteomes" id="UP000254807">
    <property type="component" value="Unassembled WGS sequence"/>
</dbReference>
<accession>A0A376GYF5</accession>
<dbReference type="OrthoDB" id="2195136at2"/>
<keyword evidence="3" id="KW-1185">Reference proteome</keyword>
<keyword evidence="1" id="KW-0812">Transmembrane</keyword>
<keyword evidence="1" id="KW-1133">Transmembrane helix</keyword>
<evidence type="ECO:0000256" key="1">
    <source>
        <dbReference type="SAM" id="Phobius"/>
    </source>
</evidence>
<evidence type="ECO:0000313" key="3">
    <source>
        <dbReference type="Proteomes" id="UP000254807"/>
    </source>
</evidence>
<keyword evidence="1" id="KW-0472">Membrane</keyword>
<gene>
    <name evidence="2" type="ORF">NCTC12360_01157</name>
</gene>
<feature type="transmembrane region" description="Helical" evidence="1">
    <location>
        <begin position="35"/>
        <end position="57"/>
    </location>
</feature>
<dbReference type="EMBL" id="UFYW01000001">
    <property type="protein sequence ID" value="STD82722.1"/>
    <property type="molecule type" value="Genomic_DNA"/>
</dbReference>
<organism evidence="2 3">
    <name type="scientific">Enterococcus gallinarum</name>
    <dbReference type="NCBI Taxonomy" id="1353"/>
    <lineage>
        <taxon>Bacteria</taxon>
        <taxon>Bacillati</taxon>
        <taxon>Bacillota</taxon>
        <taxon>Bacilli</taxon>
        <taxon>Lactobacillales</taxon>
        <taxon>Enterococcaceae</taxon>
        <taxon>Enterococcus</taxon>
    </lineage>
</organism>
<name>A0A376GYF5_ENTGA</name>
<reference evidence="2 3" key="1">
    <citation type="submission" date="2018-06" db="EMBL/GenBank/DDBJ databases">
        <authorList>
            <consortium name="Pathogen Informatics"/>
            <person name="Doyle S."/>
        </authorList>
    </citation>
    <scope>NUCLEOTIDE SEQUENCE [LARGE SCALE GENOMIC DNA]</scope>
    <source>
        <strain evidence="2 3">NCTC12360</strain>
    </source>
</reference>
<evidence type="ECO:0000313" key="2">
    <source>
        <dbReference type="EMBL" id="STD82722.1"/>
    </source>
</evidence>